<dbReference type="SUPFAM" id="SSF53822">
    <property type="entry name" value="Periplasmic binding protein-like I"/>
    <property type="match status" value="1"/>
</dbReference>
<dbReference type="InterPro" id="IPR000843">
    <property type="entry name" value="HTH_LacI"/>
</dbReference>
<sequence>MKSKITMQDIAERLHISKNSVSQALSGKDGVSEETRRLILETAEQMGYTYPSARKKRLPEPSGNIALIASDFAFAQKSFFGEIYLSVEQETRRRGKHLLIQSINKESEQELALPPFLENQDVEGILILSHLSTAYTNAVIATGIPTVLIDHHHPAIPIDCILTNNRFSAYGAVQHLFELGHRHIGYMGNISFSPSYYERLEGFRLALSDMGLELNSDWIVTDALEQSEYILQTLKNISTQPTAWFCVNDGLGFLVNSTLHQLGFQVPDDVSVCSFDNGQLSRLATPMTTTMAVDLKLFGRKAVEQLFWRMEHKHEPFMELLLPTKLIARESTAAPKTFS</sequence>
<dbReference type="Proteomes" id="UP001207626">
    <property type="component" value="Unassembled WGS sequence"/>
</dbReference>
<feature type="domain" description="HTH lacI-type" evidence="5">
    <location>
        <begin position="5"/>
        <end position="60"/>
    </location>
</feature>
<keyword evidence="1" id="KW-0678">Repressor</keyword>
<evidence type="ECO:0000256" key="1">
    <source>
        <dbReference type="ARBA" id="ARBA00022491"/>
    </source>
</evidence>
<dbReference type="GO" id="GO:0003677">
    <property type="term" value="F:DNA binding"/>
    <property type="evidence" value="ECO:0007669"/>
    <property type="project" value="UniProtKB-KW"/>
</dbReference>
<keyword evidence="2" id="KW-0805">Transcription regulation</keyword>
<dbReference type="InterPro" id="IPR010982">
    <property type="entry name" value="Lambda_DNA-bd_dom_sf"/>
</dbReference>
<evidence type="ECO:0000256" key="3">
    <source>
        <dbReference type="ARBA" id="ARBA00023125"/>
    </source>
</evidence>
<dbReference type="CDD" id="cd01392">
    <property type="entry name" value="HTH_LacI"/>
    <property type="match status" value="1"/>
</dbReference>
<name>A0ABT4DP37_9BACL</name>
<evidence type="ECO:0000256" key="4">
    <source>
        <dbReference type="ARBA" id="ARBA00023163"/>
    </source>
</evidence>
<dbReference type="PANTHER" id="PTHR30146">
    <property type="entry name" value="LACI-RELATED TRANSCRIPTIONAL REPRESSOR"/>
    <property type="match status" value="1"/>
</dbReference>
<protein>
    <submittedName>
        <fullName evidence="6">LacI family DNA-binding transcriptional regulator</fullName>
    </submittedName>
</protein>
<dbReference type="Pfam" id="PF00356">
    <property type="entry name" value="LacI"/>
    <property type="match status" value="1"/>
</dbReference>
<dbReference type="Gene3D" id="3.40.50.2300">
    <property type="match status" value="2"/>
</dbReference>
<reference evidence="6 7" key="1">
    <citation type="submission" date="2022-05" db="EMBL/GenBank/DDBJ databases">
        <title>Genome Sequencing of Bee-Associated Microbes.</title>
        <authorList>
            <person name="Dunlap C."/>
        </authorList>
    </citation>
    <scope>NUCLEOTIDE SEQUENCE [LARGE SCALE GENOMIC DNA]</scope>
    <source>
        <strain evidence="6 7">NRRL NRS-1438</strain>
    </source>
</reference>
<dbReference type="PANTHER" id="PTHR30146:SF148">
    <property type="entry name" value="HTH-TYPE TRANSCRIPTIONAL REPRESSOR PURR-RELATED"/>
    <property type="match status" value="1"/>
</dbReference>
<dbReference type="PROSITE" id="PS50932">
    <property type="entry name" value="HTH_LACI_2"/>
    <property type="match status" value="1"/>
</dbReference>
<dbReference type="Pfam" id="PF13377">
    <property type="entry name" value="Peripla_BP_3"/>
    <property type="match status" value="1"/>
</dbReference>
<dbReference type="SMART" id="SM00354">
    <property type="entry name" value="HTH_LACI"/>
    <property type="match status" value="1"/>
</dbReference>
<dbReference type="EMBL" id="JAMDLW010000005">
    <property type="protein sequence ID" value="MCY9519111.1"/>
    <property type="molecule type" value="Genomic_DNA"/>
</dbReference>
<organism evidence="6 7">
    <name type="scientific">Paenibacillus apiarius</name>
    <dbReference type="NCBI Taxonomy" id="46240"/>
    <lineage>
        <taxon>Bacteria</taxon>
        <taxon>Bacillati</taxon>
        <taxon>Bacillota</taxon>
        <taxon>Bacilli</taxon>
        <taxon>Bacillales</taxon>
        <taxon>Paenibacillaceae</taxon>
        <taxon>Paenibacillus</taxon>
    </lineage>
</organism>
<keyword evidence="4" id="KW-0804">Transcription</keyword>
<dbReference type="InterPro" id="IPR028082">
    <property type="entry name" value="Peripla_BP_I"/>
</dbReference>
<proteinExistence type="predicted"/>
<evidence type="ECO:0000313" key="7">
    <source>
        <dbReference type="Proteomes" id="UP001207626"/>
    </source>
</evidence>
<dbReference type="CDD" id="cd19974">
    <property type="entry name" value="PBP1_LacI-like"/>
    <property type="match status" value="1"/>
</dbReference>
<comment type="caution">
    <text evidence="6">The sequence shown here is derived from an EMBL/GenBank/DDBJ whole genome shotgun (WGS) entry which is preliminary data.</text>
</comment>
<dbReference type="InterPro" id="IPR046335">
    <property type="entry name" value="LacI/GalR-like_sensor"/>
</dbReference>
<evidence type="ECO:0000313" key="6">
    <source>
        <dbReference type="EMBL" id="MCY9519111.1"/>
    </source>
</evidence>
<accession>A0ABT4DP37</accession>
<gene>
    <name evidence="6" type="ORF">M5X09_05365</name>
</gene>
<evidence type="ECO:0000256" key="2">
    <source>
        <dbReference type="ARBA" id="ARBA00023015"/>
    </source>
</evidence>
<evidence type="ECO:0000259" key="5">
    <source>
        <dbReference type="PROSITE" id="PS50932"/>
    </source>
</evidence>
<dbReference type="RefSeq" id="WP_087433224.1">
    <property type="nucleotide sequence ID" value="NZ_JAMDLV010000030.1"/>
</dbReference>
<dbReference type="Gene3D" id="1.10.260.40">
    <property type="entry name" value="lambda repressor-like DNA-binding domains"/>
    <property type="match status" value="1"/>
</dbReference>
<keyword evidence="3 6" id="KW-0238">DNA-binding</keyword>
<dbReference type="SUPFAM" id="SSF47413">
    <property type="entry name" value="lambda repressor-like DNA-binding domains"/>
    <property type="match status" value="1"/>
</dbReference>
<keyword evidence="7" id="KW-1185">Reference proteome</keyword>